<reference evidence="1" key="1">
    <citation type="submission" date="2020-11" db="EMBL/GenBank/DDBJ databases">
        <authorList>
            <person name="Tran Van P."/>
        </authorList>
    </citation>
    <scope>NUCLEOTIDE SEQUENCE</scope>
</reference>
<gene>
    <name evidence="1" type="ORF">TGEB3V08_LOCUS6316</name>
</gene>
<dbReference type="EMBL" id="OE841538">
    <property type="protein sequence ID" value="CAD7596189.1"/>
    <property type="molecule type" value="Genomic_DNA"/>
</dbReference>
<name>A0A7R9JZZ4_TIMGE</name>
<organism evidence="1">
    <name type="scientific">Timema genevievae</name>
    <name type="common">Walking stick</name>
    <dbReference type="NCBI Taxonomy" id="629358"/>
    <lineage>
        <taxon>Eukaryota</taxon>
        <taxon>Metazoa</taxon>
        <taxon>Ecdysozoa</taxon>
        <taxon>Arthropoda</taxon>
        <taxon>Hexapoda</taxon>
        <taxon>Insecta</taxon>
        <taxon>Pterygota</taxon>
        <taxon>Neoptera</taxon>
        <taxon>Polyneoptera</taxon>
        <taxon>Phasmatodea</taxon>
        <taxon>Timematodea</taxon>
        <taxon>Timematoidea</taxon>
        <taxon>Timematidae</taxon>
        <taxon>Timema</taxon>
    </lineage>
</organism>
<sequence length="94" mass="10251">MTLTFDLASWSLAKCLCGACDLLDACMSSVRLHLKPMIDTLPVTMWRIVVVCLMVLPLANSYLEHCQKLPDWSIEGKTLIPSGSVTVVAVLDAS</sequence>
<proteinExistence type="predicted"/>
<evidence type="ECO:0000313" key="1">
    <source>
        <dbReference type="EMBL" id="CAD7596189.1"/>
    </source>
</evidence>
<protein>
    <submittedName>
        <fullName evidence="1">Uncharacterized protein</fullName>
    </submittedName>
</protein>
<accession>A0A7R9JZZ4</accession>
<dbReference type="AlphaFoldDB" id="A0A7R9JZZ4"/>